<dbReference type="OrthoDB" id="2447880at2759"/>
<dbReference type="AlphaFoldDB" id="T0KN13"/>
<evidence type="ECO:0000259" key="2">
    <source>
        <dbReference type="Pfam" id="PF02805"/>
    </source>
</evidence>
<dbReference type="Proteomes" id="UP000015530">
    <property type="component" value="Unassembled WGS sequence"/>
</dbReference>
<reference evidence="4" key="1">
    <citation type="journal article" date="2013" name="Mol. Plant Microbe Interact.">
        <title>Global aspects of pacC regulation of pathogenicity genes in Colletotrichum gloeosporioides as revealed by transcriptome analysis.</title>
        <authorList>
            <person name="Alkan N."/>
            <person name="Meng X."/>
            <person name="Friedlander G."/>
            <person name="Reuveni E."/>
            <person name="Sukno S."/>
            <person name="Sherman A."/>
            <person name="Thon M."/>
            <person name="Fluhr R."/>
            <person name="Prusky D."/>
        </authorList>
    </citation>
    <scope>NUCLEOTIDE SEQUENCE [LARGE SCALE GENOMIC DNA]</scope>
    <source>
        <strain evidence="4">Cg-14</strain>
    </source>
</reference>
<dbReference type="HOGENOM" id="CLU_000445_81_3_1"/>
<dbReference type="InterPro" id="IPR035451">
    <property type="entry name" value="Ada-like_dom_sf"/>
</dbReference>
<dbReference type="EMBL" id="AMYD01001371">
    <property type="protein sequence ID" value="EQB53429.1"/>
    <property type="molecule type" value="Genomic_DNA"/>
</dbReference>
<dbReference type="GO" id="GO:0006281">
    <property type="term" value="P:DNA repair"/>
    <property type="evidence" value="ECO:0007669"/>
    <property type="project" value="InterPro"/>
</dbReference>
<dbReference type="GO" id="GO:0006355">
    <property type="term" value="P:regulation of DNA-templated transcription"/>
    <property type="evidence" value="ECO:0007669"/>
    <property type="project" value="InterPro"/>
</dbReference>
<name>T0KN13_COLGC</name>
<dbReference type="Gene3D" id="1.10.10.60">
    <property type="entry name" value="Homeodomain-like"/>
    <property type="match status" value="1"/>
</dbReference>
<dbReference type="InterPro" id="IPR004026">
    <property type="entry name" value="Ada_DNA_repair_Zn-bd"/>
</dbReference>
<dbReference type="GO" id="GO:0003677">
    <property type="term" value="F:DNA binding"/>
    <property type="evidence" value="ECO:0007669"/>
    <property type="project" value="InterPro"/>
</dbReference>
<dbReference type="GO" id="GO:0008270">
    <property type="term" value="F:zinc ion binding"/>
    <property type="evidence" value="ECO:0007669"/>
    <property type="project" value="InterPro"/>
</dbReference>
<accession>T0KN13</accession>
<evidence type="ECO:0000256" key="1">
    <source>
        <dbReference type="ARBA" id="ARBA00023159"/>
    </source>
</evidence>
<dbReference type="Pfam" id="PF02805">
    <property type="entry name" value="Ada_Zn_binding"/>
    <property type="match status" value="1"/>
</dbReference>
<sequence>MASQANEISDSARWLLVSRRDLSANSSFFYGVKSTQIFCRPTCPGRVARRGNVIFFNDLQHASQSGYRPCKRCGPCNDSWSRENNGRESAHRAHAMIMAAETDNVKWTVESLARKLGITSAHLHRQFKKWFLMTPKVFAASLGAADGSSAEHPRLDGQALCSDYMLPETTSDLEDLYALDNFADNFTSWFAEDMDFLPPLDLTTDTGS</sequence>
<organism evidence="3 4">
    <name type="scientific">Colletotrichum gloeosporioides (strain Cg-14)</name>
    <name type="common">Anthracnose fungus</name>
    <name type="synonym">Glomerella cingulata</name>
    <dbReference type="NCBI Taxonomy" id="1237896"/>
    <lineage>
        <taxon>Eukaryota</taxon>
        <taxon>Fungi</taxon>
        <taxon>Dikarya</taxon>
        <taxon>Ascomycota</taxon>
        <taxon>Pezizomycotina</taxon>
        <taxon>Sordariomycetes</taxon>
        <taxon>Hypocreomycetidae</taxon>
        <taxon>Glomerellales</taxon>
        <taxon>Glomerellaceae</taxon>
        <taxon>Colletotrichum</taxon>
        <taxon>Colletotrichum gloeosporioides species complex</taxon>
    </lineage>
</organism>
<gene>
    <name evidence="3" type="ORF">CGLO_06866</name>
</gene>
<dbReference type="SUPFAM" id="SSF57884">
    <property type="entry name" value="Ada DNA repair protein, N-terminal domain (N-Ada 10)"/>
    <property type="match status" value="1"/>
</dbReference>
<dbReference type="STRING" id="1237896.T0KN13"/>
<proteinExistence type="predicted"/>
<protein>
    <recommendedName>
        <fullName evidence="2">Ada DNA repair metal-binding domain-containing protein</fullName>
    </recommendedName>
</protein>
<dbReference type="GO" id="GO:0008168">
    <property type="term" value="F:methyltransferase activity"/>
    <property type="evidence" value="ECO:0007669"/>
    <property type="project" value="InterPro"/>
</dbReference>
<feature type="domain" description="Ada DNA repair metal-binding" evidence="2">
    <location>
        <begin position="13"/>
        <end position="75"/>
    </location>
</feature>
<comment type="caution">
    <text evidence="3">The sequence shown here is derived from an EMBL/GenBank/DDBJ whole genome shotgun (WGS) entry which is preliminary data.</text>
</comment>
<evidence type="ECO:0000313" key="4">
    <source>
        <dbReference type="Proteomes" id="UP000015530"/>
    </source>
</evidence>
<dbReference type="Gene3D" id="3.40.10.10">
    <property type="entry name" value="DNA Methylphosphotriester Repair Domain"/>
    <property type="match status" value="1"/>
</dbReference>
<keyword evidence="1" id="KW-0010">Activator</keyword>
<evidence type="ECO:0000313" key="3">
    <source>
        <dbReference type="EMBL" id="EQB53429.1"/>
    </source>
</evidence>